<dbReference type="InterPro" id="IPR036322">
    <property type="entry name" value="WD40_repeat_dom_sf"/>
</dbReference>
<dbReference type="PANTHER" id="PTHR10241">
    <property type="entry name" value="LETHAL 2 GIANT LARVAE PROTEIN"/>
    <property type="match status" value="1"/>
</dbReference>
<proteinExistence type="inferred from homology"/>
<organism evidence="3 4">
    <name type="scientific">Camelina sativa</name>
    <name type="common">False flax</name>
    <name type="synonym">Myagrum sativum</name>
    <dbReference type="NCBI Taxonomy" id="90675"/>
    <lineage>
        <taxon>Eukaryota</taxon>
        <taxon>Viridiplantae</taxon>
        <taxon>Streptophyta</taxon>
        <taxon>Embryophyta</taxon>
        <taxon>Tracheophyta</taxon>
        <taxon>Spermatophyta</taxon>
        <taxon>Magnoliopsida</taxon>
        <taxon>eudicotyledons</taxon>
        <taxon>Gunneridae</taxon>
        <taxon>Pentapetalae</taxon>
        <taxon>rosids</taxon>
        <taxon>malvids</taxon>
        <taxon>Brassicales</taxon>
        <taxon>Brassicaceae</taxon>
        <taxon>Camelineae</taxon>
        <taxon>Camelina</taxon>
    </lineage>
</organism>
<accession>A0ABM1RPQ2</accession>
<evidence type="ECO:0000313" key="4">
    <source>
        <dbReference type="RefSeq" id="XP_019100990.1"/>
    </source>
</evidence>
<gene>
    <name evidence="4" type="primary">LOC104789824</name>
</gene>
<dbReference type="SUPFAM" id="SSF50978">
    <property type="entry name" value="WD40 repeat-like"/>
    <property type="match status" value="1"/>
</dbReference>
<reference evidence="3" key="1">
    <citation type="journal article" date="2014" name="Nat. Commun.">
        <title>The emerging biofuel crop Camelina sativa retains a highly undifferentiated hexaploid genome structure.</title>
        <authorList>
            <person name="Kagale S."/>
            <person name="Koh C."/>
            <person name="Nixon J."/>
            <person name="Bollina V."/>
            <person name="Clarke W.E."/>
            <person name="Tuteja R."/>
            <person name="Spillane C."/>
            <person name="Robinson S.J."/>
            <person name="Links M.G."/>
            <person name="Clarke C."/>
            <person name="Higgins E.E."/>
            <person name="Huebert T."/>
            <person name="Sharpe A.G."/>
            <person name="Parkin I.A."/>
        </authorList>
    </citation>
    <scope>NUCLEOTIDE SEQUENCE [LARGE SCALE GENOMIC DNA]</scope>
    <source>
        <strain evidence="3">cv. DH55</strain>
    </source>
</reference>
<sequence>MTATGLSETTDGRRIKVIGGDNIEAILASHKQSPFKNLEFMQNQGFLVSLSNENEIQVWDLDLRQPASSLQWESNITAFAILHGTGYMYVGDEYGMVSVLNYYNADQGKLLQLPYYVPTDALAEAAGLSSPIDYPVVGILSQPCSRGTRLLIAFSNGLLFLWDASEDRVVLVRGNKDLPVEGKTVGDSLEASNDEFSDLELDGKEISSLCWASTDVSVLAVGYVDGDILFWDFSDGQKGNPSNHVVKLQLSSAEKRLPVIVIHWCLDVSRKSSGGKLFIYGGDIIGSDEVLTI</sequence>
<dbReference type="InterPro" id="IPR015943">
    <property type="entry name" value="WD40/YVTN_repeat-like_dom_sf"/>
</dbReference>
<reference evidence="4" key="2">
    <citation type="submission" date="2025-08" db="UniProtKB">
        <authorList>
            <consortium name="RefSeq"/>
        </authorList>
    </citation>
    <scope>IDENTIFICATION</scope>
    <source>
        <tissue evidence="4">Leaf</tissue>
    </source>
</reference>
<comment type="similarity">
    <text evidence="1">Belongs to the WD repeat L(2)GL family.</text>
</comment>
<dbReference type="RefSeq" id="XP_019100990.1">
    <property type="nucleotide sequence ID" value="XM_019245445.1"/>
</dbReference>
<dbReference type="InterPro" id="IPR001680">
    <property type="entry name" value="WD40_rpt"/>
</dbReference>
<keyword evidence="3" id="KW-1185">Reference proteome</keyword>
<dbReference type="SMART" id="SM00320">
    <property type="entry name" value="WD40"/>
    <property type="match status" value="2"/>
</dbReference>
<dbReference type="Gene3D" id="2.130.10.10">
    <property type="entry name" value="YVTN repeat-like/Quinoprotein amine dehydrogenase"/>
    <property type="match status" value="1"/>
</dbReference>
<protein>
    <submittedName>
        <fullName evidence="4">Uncharacterized protein LOC104789824</fullName>
    </submittedName>
</protein>
<dbReference type="PANTHER" id="PTHR10241:SF38">
    <property type="entry name" value="TRANSDUCIN FAMILY PROTEIN _ WD-40 REPEAT FAMILY PROTEIN"/>
    <property type="match status" value="1"/>
</dbReference>
<name>A0ABM1RPQ2_CAMSA</name>
<evidence type="ECO:0000256" key="2">
    <source>
        <dbReference type="ARBA" id="ARBA00022483"/>
    </source>
</evidence>
<evidence type="ECO:0000256" key="1">
    <source>
        <dbReference type="ARBA" id="ARBA00008070"/>
    </source>
</evidence>
<dbReference type="GeneID" id="104789824"/>
<evidence type="ECO:0000313" key="3">
    <source>
        <dbReference type="Proteomes" id="UP000694864"/>
    </source>
</evidence>
<keyword evidence="2" id="KW-0268">Exocytosis</keyword>
<dbReference type="Proteomes" id="UP000694864">
    <property type="component" value="Chromosome 5"/>
</dbReference>